<accession>A0A8J4DAJ9</accession>
<dbReference type="AlphaFoldDB" id="A0A8J4DAJ9"/>
<reference evidence="4" key="1">
    <citation type="journal article" date="2021" name="Proc. Natl. Acad. Sci. U.S.A.">
        <title>Three genomes in the algal genus Volvox reveal the fate of a haploid sex-determining region after a transition to homothallism.</title>
        <authorList>
            <person name="Yamamoto K."/>
            <person name="Hamaji T."/>
            <person name="Kawai-Toyooka H."/>
            <person name="Matsuzaki R."/>
            <person name="Takahashi F."/>
            <person name="Nishimura Y."/>
            <person name="Kawachi M."/>
            <person name="Noguchi H."/>
            <person name="Minakuchi Y."/>
            <person name="Umen J.G."/>
            <person name="Toyoda A."/>
            <person name="Nozaki H."/>
        </authorList>
    </citation>
    <scope>NUCLEOTIDE SEQUENCE</scope>
    <source>
        <strain evidence="4">NIES-3785</strain>
        <strain evidence="3">NIES-3786</strain>
    </source>
</reference>
<dbReference type="EMBL" id="BNCQ01000005">
    <property type="protein sequence ID" value="GIL98412.1"/>
    <property type="molecule type" value="Genomic_DNA"/>
</dbReference>
<dbReference type="InterPro" id="IPR036047">
    <property type="entry name" value="F-box-like_dom_sf"/>
</dbReference>
<evidence type="ECO:0000256" key="1">
    <source>
        <dbReference type="SAM" id="MobiDB-lite"/>
    </source>
</evidence>
<protein>
    <recommendedName>
        <fullName evidence="2">F-box domain-containing protein</fullName>
    </recommendedName>
</protein>
<organism evidence="4 5">
    <name type="scientific">Volvox reticuliferus</name>
    <dbReference type="NCBI Taxonomy" id="1737510"/>
    <lineage>
        <taxon>Eukaryota</taxon>
        <taxon>Viridiplantae</taxon>
        <taxon>Chlorophyta</taxon>
        <taxon>core chlorophytes</taxon>
        <taxon>Chlorophyceae</taxon>
        <taxon>CS clade</taxon>
        <taxon>Chlamydomonadales</taxon>
        <taxon>Volvocaceae</taxon>
        <taxon>Volvox</taxon>
    </lineage>
</organism>
<evidence type="ECO:0000259" key="2">
    <source>
        <dbReference type="PROSITE" id="PS50181"/>
    </source>
</evidence>
<evidence type="ECO:0000313" key="6">
    <source>
        <dbReference type="Proteomes" id="UP000747110"/>
    </source>
</evidence>
<proteinExistence type="predicted"/>
<evidence type="ECO:0000313" key="4">
    <source>
        <dbReference type="EMBL" id="GIL98412.1"/>
    </source>
</evidence>
<evidence type="ECO:0000313" key="3">
    <source>
        <dbReference type="EMBL" id="GIL70683.1"/>
    </source>
</evidence>
<dbReference type="CDD" id="cd09917">
    <property type="entry name" value="F-box_SF"/>
    <property type="match status" value="1"/>
</dbReference>
<keyword evidence="6" id="KW-1185">Reference proteome</keyword>
<dbReference type="OrthoDB" id="527505at2759"/>
<dbReference type="InterPro" id="IPR001810">
    <property type="entry name" value="F-box_dom"/>
</dbReference>
<gene>
    <name evidence="3" type="ORF">Vretifemale_1404</name>
    <name evidence="4" type="ORF">Vretimale_3778</name>
</gene>
<name>A0A8J4DAJ9_9CHLO</name>
<feature type="region of interest" description="Disordered" evidence="1">
    <location>
        <begin position="150"/>
        <end position="173"/>
    </location>
</feature>
<feature type="domain" description="F-box" evidence="2">
    <location>
        <begin position="23"/>
        <end position="69"/>
    </location>
</feature>
<dbReference type="PROSITE" id="PS50181">
    <property type="entry name" value="FBOX"/>
    <property type="match status" value="1"/>
</dbReference>
<dbReference type="Proteomes" id="UP000722791">
    <property type="component" value="Unassembled WGS sequence"/>
</dbReference>
<dbReference type="Proteomes" id="UP000747110">
    <property type="component" value="Unassembled WGS sequence"/>
</dbReference>
<dbReference type="SUPFAM" id="SSF81383">
    <property type="entry name" value="F-box domain"/>
    <property type="match status" value="1"/>
</dbReference>
<dbReference type="Gene3D" id="1.20.1280.50">
    <property type="match status" value="1"/>
</dbReference>
<dbReference type="Pfam" id="PF12937">
    <property type="entry name" value="F-box-like"/>
    <property type="match status" value="1"/>
</dbReference>
<comment type="caution">
    <text evidence="4">The sequence shown here is derived from an EMBL/GenBank/DDBJ whole genome shotgun (WGS) entry which is preliminary data.</text>
</comment>
<evidence type="ECO:0000313" key="5">
    <source>
        <dbReference type="Proteomes" id="UP000722791"/>
    </source>
</evidence>
<dbReference type="EMBL" id="BNCP01000002">
    <property type="protein sequence ID" value="GIL70683.1"/>
    <property type="molecule type" value="Genomic_DNA"/>
</dbReference>
<sequence length="438" mass="46729">MAIAVDIPQIGVDGRMDKMNESAAQLAELPVELITAIFQFLDIDAVATTASLVCRAWNVAARDAWMLRLSPRLQAQLVDLAALGPSVSPIHLYLALSGRNFLRNPGFRRDANSVILPPLGSLGSGRWKCWQRTAWVLNTSVGKEVSWEQAPLGMTSGGGSSVEPDAPEPPLPYPGDDRLVSCMRRALKGLMSFVQRSSLSQAGASAAAGDRGMEVPGLVLGIRQPLPHAATWQPQPQPQQQQQMTELPGCDVAGPDAQQTCCASSCLATLGSWSEVVQVVDLSWELQRRGLTAAQAAHLLDAGLSLRLSVHVGARADTAAEYGVALMLDEGDCHSSSGGGGAAAAPDAIPSLQSFVSRPSRHLGYREREFVPPDTWERFEYVLAALPRGARRAIVMLRGRRSPTFSAGSNHGPGGRDAHRPSTRFCGAKFASAQLVFA</sequence>
<dbReference type="Gene3D" id="2.60.120.260">
    <property type="entry name" value="Galactose-binding domain-like"/>
    <property type="match status" value="1"/>
</dbReference>